<accession>A0A9P9ASU0</accession>
<dbReference type="PANTHER" id="PTHR48182">
    <property type="entry name" value="PROTEIN SERAC1"/>
    <property type="match status" value="1"/>
</dbReference>
<dbReference type="AlphaFoldDB" id="A0A9P9ASU0"/>
<comment type="caution">
    <text evidence="8">The sequence shown here is derived from an EMBL/GenBank/DDBJ whole genome shotgun (WGS) entry which is preliminary data.</text>
</comment>
<dbReference type="InterPro" id="IPR027417">
    <property type="entry name" value="P-loop_NTPase"/>
</dbReference>
<proteinExistence type="predicted"/>
<dbReference type="InterPro" id="IPR029058">
    <property type="entry name" value="AB_hydrolase_fold"/>
</dbReference>
<dbReference type="SUPFAM" id="SSF48452">
    <property type="entry name" value="TPR-like"/>
    <property type="match status" value="2"/>
</dbReference>
<evidence type="ECO:0000313" key="8">
    <source>
        <dbReference type="EMBL" id="KAH6889894.1"/>
    </source>
</evidence>
<keyword evidence="6" id="KW-0472">Membrane</keyword>
<keyword evidence="5" id="KW-0496">Mitochondrion</keyword>
<dbReference type="SUPFAM" id="SSF52540">
    <property type="entry name" value="P-loop containing nucleoside triphosphate hydrolases"/>
    <property type="match status" value="1"/>
</dbReference>
<evidence type="ECO:0000256" key="2">
    <source>
        <dbReference type="ARBA" id="ARBA00004240"/>
    </source>
</evidence>
<dbReference type="Pfam" id="PF13424">
    <property type="entry name" value="TPR_12"/>
    <property type="match status" value="1"/>
</dbReference>
<dbReference type="InterPro" id="IPR011990">
    <property type="entry name" value="TPR-like_helical_dom_sf"/>
</dbReference>
<organism evidence="8 9">
    <name type="scientific">Thelonectria olida</name>
    <dbReference type="NCBI Taxonomy" id="1576542"/>
    <lineage>
        <taxon>Eukaryota</taxon>
        <taxon>Fungi</taxon>
        <taxon>Dikarya</taxon>
        <taxon>Ascomycota</taxon>
        <taxon>Pezizomycotina</taxon>
        <taxon>Sordariomycetes</taxon>
        <taxon>Hypocreomycetidae</taxon>
        <taxon>Hypocreales</taxon>
        <taxon>Nectriaceae</taxon>
        <taxon>Thelonectria</taxon>
    </lineage>
</organism>
<reference evidence="8 9" key="1">
    <citation type="journal article" date="2021" name="Nat. Commun.">
        <title>Genetic determinants of endophytism in the Arabidopsis root mycobiome.</title>
        <authorList>
            <person name="Mesny F."/>
            <person name="Miyauchi S."/>
            <person name="Thiergart T."/>
            <person name="Pickel B."/>
            <person name="Atanasova L."/>
            <person name="Karlsson M."/>
            <person name="Huettel B."/>
            <person name="Barry K.W."/>
            <person name="Haridas S."/>
            <person name="Chen C."/>
            <person name="Bauer D."/>
            <person name="Andreopoulos W."/>
            <person name="Pangilinan J."/>
            <person name="LaButti K."/>
            <person name="Riley R."/>
            <person name="Lipzen A."/>
            <person name="Clum A."/>
            <person name="Drula E."/>
            <person name="Henrissat B."/>
            <person name="Kohler A."/>
            <person name="Grigoriev I.V."/>
            <person name="Martin F.M."/>
            <person name="Hacquard S."/>
        </authorList>
    </citation>
    <scope>NUCLEOTIDE SEQUENCE [LARGE SCALE GENOMIC DNA]</scope>
    <source>
        <strain evidence="8 9">MPI-CAGE-CH-0241</strain>
    </source>
</reference>
<sequence length="1146" mass="128264">MATEALEPLKGLLHRVRGAVSRTRNGGETNGLEIVRDVENAEIDIVAVHGLGGEGFRSWVTWEPKSKPKSWLEELLAKDIPNARIMTYGYISDGVNYRYLVRNVLYGRALDMVKALAAQRTRDGSSHRPLFFIAHSLGGWIVKRALIISSEAMDTHIKNIELSTCGVAFFGTLSPGRPSSPSPLASVIHRTTSGLENDSRSTRSLRRTRSRSFSMQPQPSDMEWLENQMEAFKAITANLPRLSFHETKQSGDGFIVDKRHSMQGSDGVQIGLTATHSDLVKFQGRDSNYKTFLSSFRQMIDKHRASVVMQTKRKTFDMTAVHHLEYLSAGFGIPYNLPNEPSFVVQREDLLEGLERILKPVTESRQPHFAIANLWGLPGTGKTTLARSYAEKHKDDVSFVFWIWAESWETVIASYLEFANNLVIHYSQNAQRDQIENDLGLTGVEDMLRVKSILQLDTVRVKSVVRAVKDWLLRPDNDKWLLIFDNVEPSYDIFDFIPLTLSGQIILTSRDSNCCSWGSKLQVISMSDEQGVQLIRSVVGDVALEEPEQAEAALKIVQRLQHHPQSIAIAASTIRQTDSNVGDYERKMEYRVPLHLLGSLLDQSPVMGLILRISAMLSSSIIPVALFYATSQIKTAPERFMGIFNAMKALQELGQVGHIRDVLHYLLEENFIQAVSPSESPDSSQSSSSASSPTFSYFMLDTAARDHVRDSLTPLEKVDNAWLACNVCVDGIRQKEVDSSRLPEIHDFGRIMAPHAKTCYDDLSSVLKKASEDDDAVAWQVLGNVCMTQGALEQAIGCFELSLRDTHKMDLVERIQTSLSLASLLQQANEMERSQEVLSNIKMASIDRVLGFRVALAKASAAAAQGEFARAGNQYETLEQLQEEALGPTDPTTVGTVQKLATTLERLGKMEEAQALYRRVFISYQNLFGQSHPMTLEALDDLARISEESNAIDEAELLYSQSVDIKTHSLGPQHPSTAYAIQKLAVIADLRCRYDDARVKYQRALDIMAPTLGRAHPAYTTTMENMALSARFHAASLGEDVYSSFGSHHTKHDDYDTEEEDVSPTTDTRSRSAIRRAAYDLAESLYRDVLKIKIDARDVYSNEHLLATGSKLREMYETEEFYADDRGEKVGELLQMLRDGAREEEQ</sequence>
<keyword evidence="9" id="KW-1185">Reference proteome</keyword>
<evidence type="ECO:0000256" key="4">
    <source>
        <dbReference type="ARBA" id="ARBA00022824"/>
    </source>
</evidence>
<protein>
    <recommendedName>
        <fullName evidence="10">NB-ARC domain-containing protein</fullName>
    </recommendedName>
</protein>
<dbReference type="GO" id="GO:0016020">
    <property type="term" value="C:membrane"/>
    <property type="evidence" value="ECO:0007669"/>
    <property type="project" value="UniProtKB-SubCell"/>
</dbReference>
<dbReference type="Gene3D" id="3.40.50.1820">
    <property type="entry name" value="alpha/beta hydrolase"/>
    <property type="match status" value="1"/>
</dbReference>
<dbReference type="EMBL" id="JAGPYM010000010">
    <property type="protein sequence ID" value="KAH6889894.1"/>
    <property type="molecule type" value="Genomic_DNA"/>
</dbReference>
<evidence type="ECO:0000313" key="9">
    <source>
        <dbReference type="Proteomes" id="UP000777438"/>
    </source>
</evidence>
<dbReference type="OrthoDB" id="7464126at2759"/>
<dbReference type="Gene3D" id="1.25.40.10">
    <property type="entry name" value="Tetratricopeptide repeat domain"/>
    <property type="match status" value="1"/>
</dbReference>
<evidence type="ECO:0000256" key="3">
    <source>
        <dbReference type="ARBA" id="ARBA00004370"/>
    </source>
</evidence>
<evidence type="ECO:0008006" key="10">
    <source>
        <dbReference type="Google" id="ProtNLM"/>
    </source>
</evidence>
<keyword evidence="4" id="KW-0256">Endoplasmic reticulum</keyword>
<dbReference type="GO" id="GO:0005783">
    <property type="term" value="C:endoplasmic reticulum"/>
    <property type="evidence" value="ECO:0007669"/>
    <property type="project" value="UniProtKB-SubCell"/>
</dbReference>
<evidence type="ECO:0000256" key="1">
    <source>
        <dbReference type="ARBA" id="ARBA00004173"/>
    </source>
</evidence>
<name>A0A9P9ASU0_9HYPO</name>
<dbReference type="Gene3D" id="3.40.50.300">
    <property type="entry name" value="P-loop containing nucleotide triphosphate hydrolases"/>
    <property type="match status" value="1"/>
</dbReference>
<feature type="region of interest" description="Disordered" evidence="7">
    <location>
        <begin position="1048"/>
        <end position="1070"/>
    </location>
</feature>
<comment type="subcellular location">
    <subcellularLocation>
        <location evidence="2">Endoplasmic reticulum</location>
    </subcellularLocation>
    <subcellularLocation>
        <location evidence="3">Membrane</location>
    </subcellularLocation>
    <subcellularLocation>
        <location evidence="1">Mitochondrion</location>
    </subcellularLocation>
</comment>
<dbReference type="InterPro" id="IPR052374">
    <property type="entry name" value="SERAC1"/>
</dbReference>
<evidence type="ECO:0000256" key="7">
    <source>
        <dbReference type="SAM" id="MobiDB-lite"/>
    </source>
</evidence>
<feature type="region of interest" description="Disordered" evidence="7">
    <location>
        <begin position="190"/>
        <end position="220"/>
    </location>
</feature>
<dbReference type="PANTHER" id="PTHR48182:SF2">
    <property type="entry name" value="PROTEIN SERAC1"/>
    <property type="match status" value="1"/>
</dbReference>
<dbReference type="SUPFAM" id="SSF53474">
    <property type="entry name" value="alpha/beta-Hydrolases"/>
    <property type="match status" value="1"/>
</dbReference>
<evidence type="ECO:0000256" key="5">
    <source>
        <dbReference type="ARBA" id="ARBA00023128"/>
    </source>
</evidence>
<evidence type="ECO:0000256" key="6">
    <source>
        <dbReference type="ARBA" id="ARBA00023136"/>
    </source>
</evidence>
<dbReference type="GO" id="GO:0005739">
    <property type="term" value="C:mitochondrion"/>
    <property type="evidence" value="ECO:0007669"/>
    <property type="project" value="UniProtKB-SubCell"/>
</dbReference>
<gene>
    <name evidence="8" type="ORF">B0T10DRAFT_42490</name>
</gene>
<dbReference type="Proteomes" id="UP000777438">
    <property type="component" value="Unassembled WGS sequence"/>
</dbReference>
<dbReference type="GO" id="GO:0043531">
    <property type="term" value="F:ADP binding"/>
    <property type="evidence" value="ECO:0007669"/>
    <property type="project" value="InterPro"/>
</dbReference>